<comment type="caution">
    <text evidence="5">The sequence shown here is derived from an EMBL/GenBank/DDBJ whole genome shotgun (WGS) entry which is preliminary data.</text>
</comment>
<dbReference type="InterPro" id="IPR020449">
    <property type="entry name" value="Tscrpt_reg_AraC-type_HTH"/>
</dbReference>
<dbReference type="Gene3D" id="2.60.120.10">
    <property type="entry name" value="Jelly Rolls"/>
    <property type="match status" value="1"/>
</dbReference>
<evidence type="ECO:0000313" key="14">
    <source>
        <dbReference type="Proteomes" id="UP000472755"/>
    </source>
</evidence>
<dbReference type="InterPro" id="IPR018060">
    <property type="entry name" value="HTH_AraC"/>
</dbReference>
<dbReference type="PROSITE" id="PS01124">
    <property type="entry name" value="HTH_ARAC_FAMILY_2"/>
    <property type="match status" value="1"/>
</dbReference>
<keyword evidence="10" id="KW-1185">Reference proteome</keyword>
<feature type="domain" description="HTH araC/xylS-type" evidence="4">
    <location>
        <begin position="178"/>
        <end position="276"/>
    </location>
</feature>
<reference evidence="7 12" key="4">
    <citation type="submission" date="2019-08" db="EMBL/GenBank/DDBJ databases">
        <title>In-depth cultivation of the pig gut microbiome towards novel bacterial diversity and tailored functional studies.</title>
        <authorList>
            <person name="Wylensek D."/>
            <person name="Hitch T.C.A."/>
            <person name="Clavel T."/>
        </authorList>
    </citation>
    <scope>NUCLEOTIDE SEQUENCE [LARGE SCALE GENOMIC DNA]</scope>
    <source>
        <strain evidence="7 12">WCA3-601-WT-6J</strain>
    </source>
</reference>
<evidence type="ECO:0000256" key="1">
    <source>
        <dbReference type="ARBA" id="ARBA00023015"/>
    </source>
</evidence>
<dbReference type="Proteomes" id="UP000472755">
    <property type="component" value="Unassembled WGS sequence"/>
</dbReference>
<dbReference type="PANTHER" id="PTHR43280">
    <property type="entry name" value="ARAC-FAMILY TRANSCRIPTIONAL REGULATOR"/>
    <property type="match status" value="1"/>
</dbReference>
<evidence type="ECO:0000313" key="7">
    <source>
        <dbReference type="EMBL" id="MST91112.1"/>
    </source>
</evidence>
<reference evidence="6 11" key="2">
    <citation type="submission" date="2015-10" db="EMBL/GenBank/DDBJ databases">
        <title>A novel member of the family Ruminococcaceae isolated from human faeces.</title>
        <authorList>
            <person name="Shkoporov A.N."/>
            <person name="Chaplin A.V."/>
            <person name="Motuzova O.V."/>
            <person name="Kafarskaia L.I."/>
            <person name="Efimov B.A."/>
        </authorList>
    </citation>
    <scope>NUCLEOTIDE SEQUENCE [LARGE SCALE GENOMIC DNA]</scope>
    <source>
        <strain evidence="6 11">668</strain>
    </source>
</reference>
<dbReference type="PANTHER" id="PTHR43280:SF2">
    <property type="entry name" value="HTH-TYPE TRANSCRIPTIONAL REGULATOR EXSA"/>
    <property type="match status" value="1"/>
</dbReference>
<dbReference type="SMART" id="SM00342">
    <property type="entry name" value="HTH_ARAC"/>
    <property type="match status" value="1"/>
</dbReference>
<dbReference type="Proteomes" id="UP000431913">
    <property type="component" value="Unassembled WGS sequence"/>
</dbReference>
<dbReference type="PATRIC" id="fig|1550024.3.peg.2825"/>
<evidence type="ECO:0000313" key="5">
    <source>
        <dbReference type="EMBL" id="KJF39400.1"/>
    </source>
</evidence>
<reference evidence="5" key="1">
    <citation type="submission" date="2015-02" db="EMBL/GenBank/DDBJ databases">
        <title>A novel member of the family Ruminococcaceae isolated from human feces.</title>
        <authorList>
            <person name="Shkoporov A.N."/>
            <person name="Chaplin A.V."/>
            <person name="Motuzova O.V."/>
            <person name="Kafarskaia L.I."/>
            <person name="Khokhlova E.V."/>
            <person name="Efimov B.A."/>
        </authorList>
    </citation>
    <scope>NUCLEOTIDE SEQUENCE [LARGE SCALE GENOMIC DNA]</scope>
    <source>
        <strain evidence="5">585-1</strain>
    </source>
</reference>
<dbReference type="Proteomes" id="UP000449193">
    <property type="component" value="Unassembled WGS sequence"/>
</dbReference>
<dbReference type="InterPro" id="IPR009057">
    <property type="entry name" value="Homeodomain-like_sf"/>
</dbReference>
<organism evidence="5 10">
    <name type="scientific">Ruthenibacterium lactatiformans</name>
    <dbReference type="NCBI Taxonomy" id="1550024"/>
    <lineage>
        <taxon>Bacteria</taxon>
        <taxon>Bacillati</taxon>
        <taxon>Bacillota</taxon>
        <taxon>Clostridia</taxon>
        <taxon>Eubacteriales</taxon>
        <taxon>Oscillospiraceae</taxon>
        <taxon>Ruthenibacterium</taxon>
    </lineage>
</organism>
<evidence type="ECO:0000256" key="3">
    <source>
        <dbReference type="ARBA" id="ARBA00023163"/>
    </source>
</evidence>
<dbReference type="AlphaFoldDB" id="A0A0D8IXG3"/>
<dbReference type="GO" id="GO:0043565">
    <property type="term" value="F:sequence-specific DNA binding"/>
    <property type="evidence" value="ECO:0007669"/>
    <property type="project" value="InterPro"/>
</dbReference>
<dbReference type="Pfam" id="PF12833">
    <property type="entry name" value="HTH_18"/>
    <property type="match status" value="1"/>
</dbReference>
<dbReference type="PRINTS" id="PR00032">
    <property type="entry name" value="HTHARAC"/>
</dbReference>
<keyword evidence="3" id="KW-0804">Transcription</keyword>
<evidence type="ECO:0000313" key="12">
    <source>
        <dbReference type="Proteomes" id="UP000431913"/>
    </source>
</evidence>
<keyword evidence="2" id="KW-0238">DNA-binding</keyword>
<dbReference type="SUPFAM" id="SSF51215">
    <property type="entry name" value="Regulatory protein AraC"/>
    <property type="match status" value="1"/>
</dbReference>
<protein>
    <submittedName>
        <fullName evidence="5">AraC family transcriptional regulator</fullName>
    </submittedName>
    <submittedName>
        <fullName evidence="8">Helix-turn-helix domain-containing protein</fullName>
    </submittedName>
</protein>
<evidence type="ECO:0000313" key="9">
    <source>
        <dbReference type="EMBL" id="MTS50771.1"/>
    </source>
</evidence>
<accession>A0A0D8IXG3</accession>
<accession>A0A0W7TPX8</accession>
<dbReference type="RefSeq" id="WP_009322028.1">
    <property type="nucleotide sequence ID" value="NZ_CAOJUJ010000010.1"/>
</dbReference>
<evidence type="ECO:0000259" key="4">
    <source>
        <dbReference type="PROSITE" id="PS01124"/>
    </source>
</evidence>
<evidence type="ECO:0000313" key="8">
    <source>
        <dbReference type="EMBL" id="MTS26996.1"/>
    </source>
</evidence>
<proteinExistence type="predicted"/>
<dbReference type="PROSITE" id="PS00041">
    <property type="entry name" value="HTH_ARAC_FAMILY_1"/>
    <property type="match status" value="1"/>
</dbReference>
<dbReference type="Pfam" id="PF02311">
    <property type="entry name" value="AraC_binding"/>
    <property type="match status" value="1"/>
</dbReference>
<dbReference type="EMBL" id="WMZU01000008">
    <property type="protein sequence ID" value="MTS26996.1"/>
    <property type="molecule type" value="Genomic_DNA"/>
</dbReference>
<gene>
    <name evidence="6" type="ORF">ASJ35_11685</name>
    <name evidence="7" type="ORF">FYJ76_04050</name>
    <name evidence="9" type="ORF">GMD52_04350</name>
    <name evidence="8" type="ORF">GMD59_06800</name>
    <name evidence="5" type="ORF">TQ39_12390</name>
</gene>
<dbReference type="EMBL" id="LMUA01000015">
    <property type="protein sequence ID" value="KUE75859.1"/>
    <property type="molecule type" value="Genomic_DNA"/>
</dbReference>
<dbReference type="SUPFAM" id="SSF46689">
    <property type="entry name" value="Homeodomain-like"/>
    <property type="match status" value="2"/>
</dbReference>
<reference evidence="13 14" key="3">
    <citation type="journal article" date="2019" name="Nat. Med.">
        <title>A library of human gut bacterial isolates paired with longitudinal multiomics data enables mechanistic microbiome research.</title>
        <authorList>
            <person name="Poyet M."/>
            <person name="Groussin M."/>
            <person name="Gibbons S.M."/>
            <person name="Avila-Pacheco J."/>
            <person name="Jiang X."/>
            <person name="Kearney S.M."/>
            <person name="Perrotta A.R."/>
            <person name="Berdy B."/>
            <person name="Zhao S."/>
            <person name="Lieberman T.D."/>
            <person name="Swanson P.K."/>
            <person name="Smith M."/>
            <person name="Roesemann S."/>
            <person name="Alexander J.E."/>
            <person name="Rich S.A."/>
            <person name="Livny J."/>
            <person name="Vlamakis H."/>
            <person name="Clish C."/>
            <person name="Bullock K."/>
            <person name="Deik A."/>
            <person name="Scott J."/>
            <person name="Pierce K.A."/>
            <person name="Xavier R.J."/>
            <person name="Alm E.J."/>
        </authorList>
    </citation>
    <scope>NUCLEOTIDE SEQUENCE [LARGE SCALE GENOMIC DNA]</scope>
    <source>
        <strain evidence="8 14">BIOML-A4</strain>
        <strain evidence="9 13">BIOML-A7</strain>
    </source>
</reference>
<name>A0A0D8IXG3_9FIRM</name>
<dbReference type="EMBL" id="VUNJ01000003">
    <property type="protein sequence ID" value="MST91112.1"/>
    <property type="molecule type" value="Genomic_DNA"/>
</dbReference>
<evidence type="ECO:0000313" key="6">
    <source>
        <dbReference type="EMBL" id="KUE75859.1"/>
    </source>
</evidence>
<dbReference type="Proteomes" id="UP000053433">
    <property type="component" value="Unassembled WGS sequence"/>
</dbReference>
<dbReference type="InterPro" id="IPR014710">
    <property type="entry name" value="RmlC-like_jellyroll"/>
</dbReference>
<dbReference type="InterPro" id="IPR037923">
    <property type="entry name" value="HTH-like"/>
</dbReference>
<keyword evidence="1" id="KW-0805">Transcription regulation</keyword>
<sequence length="286" mass="32570">MSNKRYEVNTPGVSPVDRDVTKLLYVSTAKYGGDWHSLMHTHACTELFYVVGGMGQFKVAEKLIPVSPDDLVIVNPNVEHTEVSLNASPLEYIVLGVEGMEFAADENGDRRYSAFNFHSGREDILPYLRGMLREIEQKSAGYEVVCQDLLEVLVVKLMRHTDFSLTVTPAQQSSKECAEARRYIDSNFKENISLDQLAELTHVNKYYLVHSFSKEYGVSPINYLIGRRIEESRYLLADTNHSLSQISHMLGFSSPSYFSQSFRKLEGISPMEYRKRQRAAREGHPE</sequence>
<dbReference type="GO" id="GO:0003700">
    <property type="term" value="F:DNA-binding transcription factor activity"/>
    <property type="evidence" value="ECO:0007669"/>
    <property type="project" value="InterPro"/>
</dbReference>
<dbReference type="Gene3D" id="1.10.10.60">
    <property type="entry name" value="Homeodomain-like"/>
    <property type="match status" value="2"/>
</dbReference>
<evidence type="ECO:0000256" key="2">
    <source>
        <dbReference type="ARBA" id="ARBA00023125"/>
    </source>
</evidence>
<dbReference type="Proteomes" id="UP000032483">
    <property type="component" value="Unassembled WGS sequence"/>
</dbReference>
<evidence type="ECO:0000313" key="11">
    <source>
        <dbReference type="Proteomes" id="UP000053433"/>
    </source>
</evidence>
<dbReference type="InterPro" id="IPR003313">
    <property type="entry name" value="AraC-bd"/>
</dbReference>
<dbReference type="EMBL" id="JXXK01000018">
    <property type="protein sequence ID" value="KJF39400.1"/>
    <property type="molecule type" value="Genomic_DNA"/>
</dbReference>
<evidence type="ECO:0000313" key="13">
    <source>
        <dbReference type="Proteomes" id="UP000449193"/>
    </source>
</evidence>
<dbReference type="EMBL" id="WMZR01000004">
    <property type="protein sequence ID" value="MTS50771.1"/>
    <property type="molecule type" value="Genomic_DNA"/>
</dbReference>
<dbReference type="GeneID" id="42857372"/>
<dbReference type="InterPro" id="IPR018062">
    <property type="entry name" value="HTH_AraC-typ_CS"/>
</dbReference>
<evidence type="ECO:0000313" key="10">
    <source>
        <dbReference type="Proteomes" id="UP000032483"/>
    </source>
</evidence>